<keyword evidence="1" id="KW-0677">Repeat</keyword>
<feature type="compositionally biased region" description="Low complexity" evidence="3">
    <location>
        <begin position="141"/>
        <end position="154"/>
    </location>
</feature>
<feature type="compositionally biased region" description="Low complexity" evidence="3">
    <location>
        <begin position="8"/>
        <end position="19"/>
    </location>
</feature>
<dbReference type="InterPro" id="IPR059008">
    <property type="entry name" value="ABTB2/3_histone"/>
</dbReference>
<organism evidence="5 6">
    <name type="scientific">Anopheles maculatus</name>
    <dbReference type="NCBI Taxonomy" id="74869"/>
    <lineage>
        <taxon>Eukaryota</taxon>
        <taxon>Metazoa</taxon>
        <taxon>Ecdysozoa</taxon>
        <taxon>Arthropoda</taxon>
        <taxon>Hexapoda</taxon>
        <taxon>Insecta</taxon>
        <taxon>Pterygota</taxon>
        <taxon>Neoptera</taxon>
        <taxon>Endopterygota</taxon>
        <taxon>Diptera</taxon>
        <taxon>Nematocera</taxon>
        <taxon>Culicoidea</taxon>
        <taxon>Culicidae</taxon>
        <taxon>Anophelinae</taxon>
        <taxon>Anopheles</taxon>
        <taxon>Anopheles maculatus group</taxon>
    </lineage>
</organism>
<reference evidence="5" key="2">
    <citation type="submission" date="2020-05" db="UniProtKB">
        <authorList>
            <consortium name="EnsemblMetazoa"/>
        </authorList>
    </citation>
    <scope>IDENTIFICATION</scope>
    <source>
        <strain evidence="5">maculatus3</strain>
    </source>
</reference>
<protein>
    <recommendedName>
        <fullName evidence="4">ABTB2/3 histone-like domain-containing protein</fullName>
    </recommendedName>
</protein>
<evidence type="ECO:0000259" key="4">
    <source>
        <dbReference type="Pfam" id="PF26281"/>
    </source>
</evidence>
<dbReference type="PANTHER" id="PTHR46071:SF2">
    <property type="entry name" value="ANKYRIN REPEAT AND BTB_POZ DOMAIN-CONTAINING PROTEIN 2-LIKE PROTEIN"/>
    <property type="match status" value="1"/>
</dbReference>
<evidence type="ECO:0000313" key="6">
    <source>
        <dbReference type="Proteomes" id="UP000075901"/>
    </source>
</evidence>
<evidence type="ECO:0000256" key="3">
    <source>
        <dbReference type="SAM" id="MobiDB-lite"/>
    </source>
</evidence>
<dbReference type="EnsemblMetazoa" id="AMAM019665-RA">
    <property type="protein sequence ID" value="AMAM019665-PA"/>
    <property type="gene ID" value="AMAM019665"/>
</dbReference>
<sequence length="503" mass="52302">SGTNGQVSSPPNTSSNQSSIGLANNPTHNGSSAVSGGGGSGSNYPASPNGLSPGNHYIASSNPVASPGARIQSPAIATPAPRVSKEIALRPANGNGDMRLDKSPVSSSGNGGSTTNDLNSKRTVNGNVISSVTTINEQLNSASNSTSSGSSSVSHLKQHFSQSHHAVPTSYHHQGASSNAANGVGGPGAAQQSGAHLASPVSKGAPPLGITRTHHHTGTHDFRGLQRVNECHSSSDENRSSGHASMSDTGHGSSSPGGGNRTGGPLGPLPEDRLAAGVTNRSARSRASSNHSRSRHRATPAKIPWGGGGLEDIKMAIQQLTMRSHTSTSTYSSLSAGSESSEPVRRLGRYSSLETVNTNVTSADEFVWVDSHNRLVELQHPPWSQHCVLRVIRTGRCREYAERVSVEAVPRLGYLLQRALVRVAREVQRLSGSLGLCSKHEVAGAFKIVLSPALSDSCIKACLRAAAMFAVPGDSALKQSKSARAGLQLPVGRFHRWMADARL</sequence>
<feature type="domain" description="ABTB2/3 histone-like" evidence="4">
    <location>
        <begin position="382"/>
        <end position="502"/>
    </location>
</feature>
<feature type="compositionally biased region" description="Low complexity" evidence="3">
    <location>
        <begin position="280"/>
        <end position="291"/>
    </location>
</feature>
<dbReference type="InterPro" id="IPR009072">
    <property type="entry name" value="Histone-fold"/>
</dbReference>
<feature type="compositionally biased region" description="Gly residues" evidence="3">
    <location>
        <begin position="255"/>
        <end position="266"/>
    </location>
</feature>
<dbReference type="SUPFAM" id="SSF47113">
    <property type="entry name" value="Histone-fold"/>
    <property type="match status" value="1"/>
</dbReference>
<evidence type="ECO:0000313" key="5">
    <source>
        <dbReference type="EnsemblMetazoa" id="AMAM019665-PA"/>
    </source>
</evidence>
<name>A0A182T4V5_9DIPT</name>
<accession>A0A182T4V5</accession>
<proteinExistence type="predicted"/>
<feature type="compositionally biased region" description="Basic and acidic residues" evidence="3">
    <location>
        <begin position="218"/>
        <end position="240"/>
    </location>
</feature>
<dbReference type="GO" id="GO:0046982">
    <property type="term" value="F:protein heterodimerization activity"/>
    <property type="evidence" value="ECO:0007669"/>
    <property type="project" value="InterPro"/>
</dbReference>
<dbReference type="Pfam" id="PF26281">
    <property type="entry name" value="Histone_ABTB"/>
    <property type="match status" value="1"/>
</dbReference>
<dbReference type="PANTHER" id="PTHR46071">
    <property type="entry name" value="ANKYRIN REPEAT AND BTB/POZ DOMAIN-CONTAINING"/>
    <property type="match status" value="1"/>
</dbReference>
<feature type="compositionally biased region" description="Polar residues" evidence="3">
    <location>
        <begin position="241"/>
        <end position="251"/>
    </location>
</feature>
<reference evidence="6" key="1">
    <citation type="submission" date="2013-09" db="EMBL/GenBank/DDBJ databases">
        <title>The Genome Sequence of Anopheles maculatus species B.</title>
        <authorList>
            <consortium name="The Broad Institute Genomics Platform"/>
            <person name="Neafsey D.E."/>
            <person name="Besansky N."/>
            <person name="Howell P."/>
            <person name="Walton C."/>
            <person name="Young S.K."/>
            <person name="Zeng Q."/>
            <person name="Gargeya S."/>
            <person name="Fitzgerald M."/>
            <person name="Haas B."/>
            <person name="Abouelleil A."/>
            <person name="Allen A.W."/>
            <person name="Alvarado L."/>
            <person name="Arachchi H.M."/>
            <person name="Berlin A.M."/>
            <person name="Chapman S.B."/>
            <person name="Gainer-Dewar J."/>
            <person name="Goldberg J."/>
            <person name="Griggs A."/>
            <person name="Gujja S."/>
            <person name="Hansen M."/>
            <person name="Howarth C."/>
            <person name="Imamovic A."/>
            <person name="Ireland A."/>
            <person name="Larimer J."/>
            <person name="McCowan C."/>
            <person name="Murphy C."/>
            <person name="Pearson M."/>
            <person name="Poon T.W."/>
            <person name="Priest M."/>
            <person name="Roberts A."/>
            <person name="Saif S."/>
            <person name="Shea T."/>
            <person name="Sisk P."/>
            <person name="Sykes S."/>
            <person name="Wortman J."/>
            <person name="Nusbaum C."/>
            <person name="Birren B."/>
        </authorList>
    </citation>
    <scope>NUCLEOTIDE SEQUENCE [LARGE SCALE GENOMIC DNA]</scope>
    <source>
        <strain evidence="6">maculatus3</strain>
    </source>
</reference>
<feature type="region of interest" description="Disordered" evidence="3">
    <location>
        <begin position="140"/>
        <end position="309"/>
    </location>
</feature>
<evidence type="ECO:0000256" key="2">
    <source>
        <dbReference type="ARBA" id="ARBA00023043"/>
    </source>
</evidence>
<feature type="compositionally biased region" description="Polar residues" evidence="3">
    <location>
        <begin position="20"/>
        <end position="29"/>
    </location>
</feature>
<dbReference type="AlphaFoldDB" id="A0A182T4V5"/>
<dbReference type="Proteomes" id="UP000075901">
    <property type="component" value="Unassembled WGS sequence"/>
</dbReference>
<keyword evidence="6" id="KW-1185">Reference proteome</keyword>
<keyword evidence="2" id="KW-0040">ANK repeat</keyword>
<feature type="region of interest" description="Disordered" evidence="3">
    <location>
        <begin position="1"/>
        <end position="124"/>
    </location>
</feature>
<dbReference type="InterPro" id="IPR052089">
    <property type="entry name" value="Ankyrin-BTB/POZ_domain"/>
</dbReference>
<dbReference type="Gene3D" id="1.10.20.10">
    <property type="entry name" value="Histone, subunit A"/>
    <property type="match status" value="1"/>
</dbReference>
<evidence type="ECO:0000256" key="1">
    <source>
        <dbReference type="ARBA" id="ARBA00022737"/>
    </source>
</evidence>
<dbReference type="VEuPathDB" id="VectorBase:AMAM019665"/>